<dbReference type="PANTHER" id="PTHR10622">
    <property type="entry name" value="HET DOMAIN-CONTAINING PROTEIN"/>
    <property type="match status" value="1"/>
</dbReference>
<dbReference type="InterPro" id="IPR010730">
    <property type="entry name" value="HET"/>
</dbReference>
<dbReference type="PROSITE" id="PS51175">
    <property type="entry name" value="CBM6"/>
    <property type="match status" value="1"/>
</dbReference>
<comment type="similarity">
    <text evidence="1">Belongs to the glycosyl hydrolase 43 family.</text>
</comment>
<dbReference type="CDD" id="cd18618">
    <property type="entry name" value="GH43_Xsa43E-like"/>
    <property type="match status" value="1"/>
</dbReference>
<dbReference type="Pfam" id="PF04616">
    <property type="entry name" value="Glyco_hydro_43"/>
    <property type="match status" value="1"/>
</dbReference>
<keyword evidence="4 10" id="KW-0326">Glycosidase</keyword>
<evidence type="ECO:0000313" key="10">
    <source>
        <dbReference type="EMBL" id="KAF4449665.1"/>
    </source>
</evidence>
<dbReference type="Pfam" id="PF03422">
    <property type="entry name" value="CBM_6"/>
    <property type="match status" value="1"/>
</dbReference>
<keyword evidence="2 8" id="KW-0732">Signal</keyword>
<evidence type="ECO:0000256" key="5">
    <source>
        <dbReference type="PIRSR" id="PIRSR606710-1"/>
    </source>
</evidence>
<comment type="caution">
    <text evidence="10">The sequence shown here is derived from an EMBL/GenBank/DDBJ whole genome shotgun (WGS) entry which is preliminary data.</text>
</comment>
<dbReference type="AlphaFoldDB" id="A0A8H4KE83"/>
<feature type="transmembrane region" description="Helical" evidence="7">
    <location>
        <begin position="768"/>
        <end position="790"/>
    </location>
</feature>
<dbReference type="GO" id="GO:0030246">
    <property type="term" value="F:carbohydrate binding"/>
    <property type="evidence" value="ECO:0007669"/>
    <property type="project" value="InterPro"/>
</dbReference>
<evidence type="ECO:0000256" key="2">
    <source>
        <dbReference type="ARBA" id="ARBA00022729"/>
    </source>
</evidence>
<dbReference type="InterPro" id="IPR023296">
    <property type="entry name" value="Glyco_hydro_beta-prop_sf"/>
</dbReference>
<evidence type="ECO:0000256" key="6">
    <source>
        <dbReference type="PIRSR" id="PIRSR606710-2"/>
    </source>
</evidence>
<feature type="active site" description="Proton acceptor" evidence="5">
    <location>
        <position position="39"/>
    </location>
</feature>
<sequence length="860" mass="95205">MASKTWLATQALLFLGTLLGGSGVARADNPVVQDIFTADPAPIVHNGRVYLFTGHDEDGSTTYNMKDWRLFSSADMVNWQHHPVPMSLSTFSWANANAWAGQVASRNGKFYFYVPVRNRKTGGMAIGVGVSNNIAGPYTDAIGGPLVENNEIDPTVFIDDNGQAYLYWGNPGLFYIKLNQDMTSYSGGINKVDLTTAGFGSRPNNAKRPTTFEEGPWLYKRGSLYYMIYAANCCSEDIRYSTGPSATGPWTYRGVLMAHEGRSFTNHPGIIDFENKSYFFYHNGALPGGSGYQRSVSIESFNYGSNGLIPTIKMTSQGPTQVKSLNPYVQQEAETIAWSEGIKTETCSEGGLNVAFINNGDYIKVKGVDFGSNGAKSFNARVASANSGGKIELRLGSKTGKLVGTCTVSSTGGWQTWKTVECPVSGATGANDLFLVFTGSGSGELFNFNCTQIDFKEKGYAILSHRWGSDEILFAQIGQFAQELRDTKGRHVLPQLDKILGACITARKHGLQWIWIDNCCINKSESSELSESINSMFKWYREAVLCLTYLSDVRKSWDAKVGSPVFQSFETGEMSKWFTRGWTLQELLAPGELYFYDTDWNFLGSKRDLAEAIEDVTGIAEYYLTGEKDFRIACIAAKMSWAARRETTKEEDTAYSLFGIFNLNLPVQYGEGKGAFLRLQDALIAKNDESLFAWKMPPDGPGSACQIIPDSMVDLGPDEWGLLAPSPKWYEHCGKMTIQHKKAVMRQRGGFTRTPQGISGPISKRNHYVTAVLTGLTVVGAIPFQIWLAVRQRTTLKYTLNCWEPNEAGAMRAVRLHLRPVRKDPPMWIRTASQSYDLVKEAPSTDYSAVGTVWQPQVYQ</sequence>
<gene>
    <name evidence="10" type="ORF">F53441_7065</name>
</gene>
<dbReference type="Gene3D" id="2.115.10.20">
    <property type="entry name" value="Glycosyl hydrolase domain, family 43"/>
    <property type="match status" value="1"/>
</dbReference>
<dbReference type="GO" id="GO:0045493">
    <property type="term" value="P:xylan catabolic process"/>
    <property type="evidence" value="ECO:0007669"/>
    <property type="project" value="UniProtKB-KW"/>
</dbReference>
<dbReference type="GO" id="GO:0004553">
    <property type="term" value="F:hydrolase activity, hydrolyzing O-glycosyl compounds"/>
    <property type="evidence" value="ECO:0007669"/>
    <property type="project" value="InterPro"/>
</dbReference>
<reference evidence="10" key="1">
    <citation type="submission" date="2020-01" db="EMBL/GenBank/DDBJ databases">
        <title>Identification and distribution of gene clusters putatively required for synthesis of sphingolipid metabolism inhibitors in phylogenetically diverse species of the filamentous fungus Fusarium.</title>
        <authorList>
            <person name="Kim H.-S."/>
            <person name="Busman M."/>
            <person name="Brown D.W."/>
            <person name="Divon H."/>
            <person name="Uhlig S."/>
            <person name="Proctor R.H."/>
        </authorList>
    </citation>
    <scope>NUCLEOTIDE SEQUENCE</scope>
    <source>
        <strain evidence="10">NRRL 53441</strain>
    </source>
</reference>
<dbReference type="Gene3D" id="2.60.120.260">
    <property type="entry name" value="Galactose-binding domain-like"/>
    <property type="match status" value="1"/>
</dbReference>
<organism evidence="10 11">
    <name type="scientific">Fusarium austroafricanum</name>
    <dbReference type="NCBI Taxonomy" id="2364996"/>
    <lineage>
        <taxon>Eukaryota</taxon>
        <taxon>Fungi</taxon>
        <taxon>Dikarya</taxon>
        <taxon>Ascomycota</taxon>
        <taxon>Pezizomycotina</taxon>
        <taxon>Sordariomycetes</taxon>
        <taxon>Hypocreomycetidae</taxon>
        <taxon>Hypocreales</taxon>
        <taxon>Nectriaceae</taxon>
        <taxon>Fusarium</taxon>
        <taxon>Fusarium concolor species complex</taxon>
    </lineage>
</organism>
<dbReference type="InterPro" id="IPR008979">
    <property type="entry name" value="Galactose-bd-like_sf"/>
</dbReference>
<dbReference type="Pfam" id="PF06985">
    <property type="entry name" value="HET"/>
    <property type="match status" value="1"/>
</dbReference>
<keyword evidence="7" id="KW-0812">Transmembrane</keyword>
<proteinExistence type="inferred from homology"/>
<feature type="chain" id="PRO_5034516931" evidence="8">
    <location>
        <begin position="28"/>
        <end position="860"/>
    </location>
</feature>
<dbReference type="SUPFAM" id="SSF49785">
    <property type="entry name" value="Galactose-binding domain-like"/>
    <property type="match status" value="1"/>
</dbReference>
<evidence type="ECO:0000256" key="7">
    <source>
        <dbReference type="SAM" id="Phobius"/>
    </source>
</evidence>
<evidence type="ECO:0000256" key="4">
    <source>
        <dbReference type="ARBA" id="ARBA00023295"/>
    </source>
</evidence>
<keyword evidence="10" id="KW-0858">Xylan degradation</keyword>
<evidence type="ECO:0000313" key="11">
    <source>
        <dbReference type="Proteomes" id="UP000605986"/>
    </source>
</evidence>
<keyword evidence="7" id="KW-0472">Membrane</keyword>
<dbReference type="SUPFAM" id="SSF75005">
    <property type="entry name" value="Arabinanase/levansucrase/invertase"/>
    <property type="match status" value="1"/>
</dbReference>
<dbReference type="InterPro" id="IPR006584">
    <property type="entry name" value="Cellulose-bd_IV"/>
</dbReference>
<evidence type="ECO:0000256" key="1">
    <source>
        <dbReference type="ARBA" id="ARBA00009865"/>
    </source>
</evidence>
<dbReference type="EMBL" id="JAADJG010000276">
    <property type="protein sequence ID" value="KAF4449665.1"/>
    <property type="molecule type" value="Genomic_DNA"/>
</dbReference>
<evidence type="ECO:0000256" key="3">
    <source>
        <dbReference type="ARBA" id="ARBA00022801"/>
    </source>
</evidence>
<dbReference type="PANTHER" id="PTHR10622:SF10">
    <property type="entry name" value="HET DOMAIN-CONTAINING PROTEIN"/>
    <property type="match status" value="1"/>
</dbReference>
<evidence type="ECO:0000256" key="8">
    <source>
        <dbReference type="SAM" id="SignalP"/>
    </source>
</evidence>
<keyword evidence="11" id="KW-1185">Reference proteome</keyword>
<dbReference type="InterPro" id="IPR005084">
    <property type="entry name" value="CBM6"/>
</dbReference>
<keyword evidence="10" id="KW-0119">Carbohydrate metabolism</keyword>
<feature type="site" description="Important for catalytic activity, responsible for pKa modulation of the active site Glu and correct orientation of both the proton donor and substrate" evidence="6">
    <location>
        <position position="153"/>
    </location>
</feature>
<dbReference type="CDD" id="cd04084">
    <property type="entry name" value="CBM6_xylanase-like"/>
    <property type="match status" value="1"/>
</dbReference>
<dbReference type="Proteomes" id="UP000605986">
    <property type="component" value="Unassembled WGS sequence"/>
</dbReference>
<dbReference type="InterPro" id="IPR006710">
    <property type="entry name" value="Glyco_hydro_43"/>
</dbReference>
<dbReference type="OrthoDB" id="5211809at2759"/>
<feature type="signal peptide" evidence="8">
    <location>
        <begin position="1"/>
        <end position="27"/>
    </location>
</feature>
<keyword evidence="10" id="KW-0624">Polysaccharide degradation</keyword>
<protein>
    <submittedName>
        <fullName evidence="10">Putative endo-1,4-beta-xylanase</fullName>
    </submittedName>
</protein>
<feature type="domain" description="CBM6" evidence="9">
    <location>
        <begin position="329"/>
        <end position="454"/>
    </location>
</feature>
<feature type="active site" description="Proton donor" evidence="5">
    <location>
        <position position="214"/>
    </location>
</feature>
<keyword evidence="3 10" id="KW-0378">Hydrolase</keyword>
<keyword evidence="7" id="KW-1133">Transmembrane helix</keyword>
<accession>A0A8H4KE83</accession>
<dbReference type="SMART" id="SM00606">
    <property type="entry name" value="CBD_IV"/>
    <property type="match status" value="1"/>
</dbReference>
<evidence type="ECO:0000259" key="9">
    <source>
        <dbReference type="PROSITE" id="PS51175"/>
    </source>
</evidence>
<name>A0A8H4KE83_9HYPO</name>